<protein>
    <submittedName>
        <fullName evidence="2">Uncharacterized protein</fullName>
    </submittedName>
</protein>
<keyword evidence="1" id="KW-1133">Transmembrane helix</keyword>
<gene>
    <name evidence="2" type="ORF">5_74</name>
</gene>
<feature type="transmembrane region" description="Helical" evidence="1">
    <location>
        <begin position="36"/>
        <end position="56"/>
    </location>
</feature>
<sequence length="122" mass="13621">MKNNILYNTFLTLLLVITFYVAISNSITDNQKINSLLNRLTSGSVNNLLLLAIISLTMTEDLQIGFILSIIYLLVLIRVNRVNENFRSGPSPLNCSTYGNSRDKTGVAQYPLHDNQPDDIAC</sequence>
<name>A0A5B8IGJ1_9VIRU</name>
<evidence type="ECO:0000313" key="2">
    <source>
        <dbReference type="EMBL" id="QDY52277.1"/>
    </source>
</evidence>
<reference evidence="2" key="1">
    <citation type="submission" date="2018-11" db="EMBL/GenBank/DDBJ databases">
        <title>A distinct lineage of giant viruses engineers rhodopsin photosystems in predatory marine eukaryotes.</title>
        <authorList>
            <person name="Needham D.M."/>
            <person name="Yoshizawa S."/>
            <person name="Hosaka T."/>
            <person name="Poirier C."/>
            <person name="Choi C.-J."/>
            <person name="Hehenberger E."/>
            <person name="Irwin N.A.T."/>
            <person name="Wilken S."/>
            <person name="Yung C.-M."/>
            <person name="Bachy C."/>
            <person name="Kurihara R."/>
            <person name="Nakajima Y."/>
            <person name="Kojima K."/>
            <person name="Kimura-Someya T."/>
            <person name="Leonard G."/>
            <person name="Malmstrom R.R."/>
            <person name="Mende D."/>
            <person name="Olson D.K."/>
            <person name="Sudo Y."/>
            <person name="Sudek S."/>
            <person name="Richards T.A."/>
            <person name="DeLong E.F."/>
            <person name="Keeling P.J."/>
            <person name="Santoro A.E."/>
            <person name="Shirouzu M."/>
            <person name="Iwasaki W."/>
            <person name="Worden A.Z."/>
        </authorList>
    </citation>
    <scope>NUCLEOTIDE SEQUENCE</scope>
</reference>
<accession>A0A5B8IGJ1</accession>
<organism evidence="2">
    <name type="scientific">Mimiviridae sp. ChoanoV1</name>
    <dbReference type="NCBI Taxonomy" id="2596887"/>
    <lineage>
        <taxon>Viruses</taxon>
        <taxon>Varidnaviria</taxon>
        <taxon>Bamfordvirae</taxon>
        <taxon>Nucleocytoviricota</taxon>
        <taxon>Megaviricetes</taxon>
        <taxon>Imitervirales</taxon>
        <taxon>Schizomimiviridae</taxon>
    </lineage>
</organism>
<feature type="transmembrane region" description="Helical" evidence="1">
    <location>
        <begin position="6"/>
        <end position="24"/>
    </location>
</feature>
<evidence type="ECO:0000256" key="1">
    <source>
        <dbReference type="SAM" id="Phobius"/>
    </source>
</evidence>
<keyword evidence="1" id="KW-0812">Transmembrane</keyword>
<proteinExistence type="predicted"/>
<dbReference type="EMBL" id="MK250089">
    <property type="protein sequence ID" value="QDY52277.1"/>
    <property type="molecule type" value="Genomic_DNA"/>
</dbReference>
<feature type="transmembrane region" description="Helical" evidence="1">
    <location>
        <begin position="62"/>
        <end position="79"/>
    </location>
</feature>
<keyword evidence="1" id="KW-0472">Membrane</keyword>